<evidence type="ECO:0000256" key="2">
    <source>
        <dbReference type="ARBA" id="ARBA00022722"/>
    </source>
</evidence>
<evidence type="ECO:0000259" key="6">
    <source>
        <dbReference type="Pfam" id="PF17768"/>
    </source>
</evidence>
<dbReference type="SUPFAM" id="SSF64182">
    <property type="entry name" value="DHH phosphoesterases"/>
    <property type="match status" value="1"/>
</dbReference>
<dbReference type="InterPro" id="IPR038763">
    <property type="entry name" value="DHH_sf"/>
</dbReference>
<feature type="domain" description="DDH" evidence="5">
    <location>
        <begin position="67"/>
        <end position="205"/>
    </location>
</feature>
<comment type="similarity">
    <text evidence="1">Belongs to the RecJ family.</text>
</comment>
<dbReference type="RefSeq" id="WP_053434816.1">
    <property type="nucleotide sequence ID" value="NZ_LGUF01000007.1"/>
</dbReference>
<keyword evidence="8" id="KW-1185">Reference proteome</keyword>
<dbReference type="AlphaFoldDB" id="A0A0M0GD75"/>
<evidence type="ECO:0000313" key="7">
    <source>
        <dbReference type="EMBL" id="KON87462.1"/>
    </source>
</evidence>
<keyword evidence="4" id="KW-0269">Exonuclease</keyword>
<evidence type="ECO:0000256" key="3">
    <source>
        <dbReference type="ARBA" id="ARBA00022801"/>
    </source>
</evidence>
<sequence length="562" mass="63982">MQYTLIGDNDYLFSPVDTIFKNRGVTNKEDILNLDESKCHSYKLLKNIERAADLLIRHINEGSEVFVQADPDCDGYSSTSMIINYIKKSFGKCNLTWHLPKGKEHGVEVKNVPNNTKLVIIPDSGSNQYKEHKELQEKGIDVIVLDHHICEEESKDAIVVNNQLSPLYPNKNLSGAGIVYKFCQALDDKLGLNNADNYLDLLAIGNIGDMMDLREPETRYLVKRGLDNIQNPMLKEIIKKQDFSMKGTVNIHNVGFFVCPLINAGVRFGSNEDKKQLMEALLESKEEVYYKKKDVYESIQEATARNLGNLRNRQNTARDNSTEKIISIVESSNLKERSIIVAKVGDFLDKSLTGLVANNLAKKYKKPVVLLREKENGIFTGSARGYDKGNIKNFREHLLDTDLFNFCEGHDNSFGVEIETERLKELEDLLLKTKEESTGTGIEVDFEIPFNDIDKQLVLEVGEYKNEWGSTIQEPKIIYKGLTVAANDISLIGKKKNTLKLIVNDIEFIKFFVKKEEYETHFSEGETFYIDVIGKCSINEWNGVRTPQIEILEYKVTETLLF</sequence>
<evidence type="ECO:0000313" key="8">
    <source>
        <dbReference type="Proteomes" id="UP000037109"/>
    </source>
</evidence>
<dbReference type="GO" id="GO:0004527">
    <property type="term" value="F:exonuclease activity"/>
    <property type="evidence" value="ECO:0007669"/>
    <property type="project" value="UniProtKB-KW"/>
</dbReference>
<keyword evidence="3" id="KW-0378">Hydrolase</keyword>
<evidence type="ECO:0008006" key="9">
    <source>
        <dbReference type="Google" id="ProtNLM"/>
    </source>
</evidence>
<dbReference type="Pfam" id="PF17768">
    <property type="entry name" value="RecJ_OB"/>
    <property type="match status" value="1"/>
</dbReference>
<keyword evidence="2" id="KW-0540">Nuclease</keyword>
<evidence type="ECO:0000256" key="1">
    <source>
        <dbReference type="ARBA" id="ARBA00005915"/>
    </source>
</evidence>
<comment type="caution">
    <text evidence="7">The sequence shown here is derived from an EMBL/GenBank/DDBJ whole genome shotgun (WGS) entry which is preliminary data.</text>
</comment>
<protein>
    <recommendedName>
        <fullName evidence="9">Single-stranded-DNA-specific exonuclease RecJ</fullName>
    </recommendedName>
</protein>
<dbReference type="InterPro" id="IPR041122">
    <property type="entry name" value="RecJ_OB"/>
</dbReference>
<dbReference type="PATRIC" id="fig|1459.3.peg.2564"/>
<name>A0A0M0GD75_SPOGL</name>
<dbReference type="Gene3D" id="3.90.1640.30">
    <property type="match status" value="1"/>
</dbReference>
<organism evidence="7 8">
    <name type="scientific">Sporosarcina globispora</name>
    <name type="common">Bacillus globisporus</name>
    <dbReference type="NCBI Taxonomy" id="1459"/>
    <lineage>
        <taxon>Bacteria</taxon>
        <taxon>Bacillati</taxon>
        <taxon>Bacillota</taxon>
        <taxon>Bacilli</taxon>
        <taxon>Bacillales</taxon>
        <taxon>Caryophanaceae</taxon>
        <taxon>Sporosarcina</taxon>
    </lineage>
</organism>
<dbReference type="Proteomes" id="UP000037109">
    <property type="component" value="Unassembled WGS sequence"/>
</dbReference>
<feature type="domain" description="RecJ OB" evidence="6">
    <location>
        <begin position="444"/>
        <end position="551"/>
    </location>
</feature>
<dbReference type="EMBL" id="LGUF01000007">
    <property type="protein sequence ID" value="KON87462.1"/>
    <property type="molecule type" value="Genomic_DNA"/>
</dbReference>
<dbReference type="Gene3D" id="3.10.310.30">
    <property type="match status" value="1"/>
</dbReference>
<dbReference type="OrthoDB" id="9809852at2"/>
<dbReference type="STRING" id="1459.AF332_11900"/>
<proteinExistence type="inferred from homology"/>
<evidence type="ECO:0000259" key="5">
    <source>
        <dbReference type="Pfam" id="PF01368"/>
    </source>
</evidence>
<dbReference type="InterPro" id="IPR001667">
    <property type="entry name" value="DDH_dom"/>
</dbReference>
<dbReference type="InterPro" id="IPR051673">
    <property type="entry name" value="SSDNA_exonuclease_RecJ"/>
</dbReference>
<accession>A0A0M0GD75</accession>
<gene>
    <name evidence="7" type="ORF">AF332_11900</name>
</gene>
<dbReference type="PANTHER" id="PTHR30255:SF2">
    <property type="entry name" value="SINGLE-STRANDED-DNA-SPECIFIC EXONUCLEASE RECJ"/>
    <property type="match status" value="1"/>
</dbReference>
<reference evidence="8" key="1">
    <citation type="submission" date="2015-07" db="EMBL/GenBank/DDBJ databases">
        <title>Fjat-10036 dsm4.</title>
        <authorList>
            <person name="Liu B."/>
            <person name="Wang J."/>
            <person name="Zhu Y."/>
            <person name="Liu G."/>
            <person name="Chen Q."/>
            <person name="Chen Z."/>
            <person name="Lan J."/>
            <person name="Che J."/>
            <person name="Ge C."/>
            <person name="Shi H."/>
            <person name="Pan Z."/>
            <person name="Liu X."/>
        </authorList>
    </citation>
    <scope>NUCLEOTIDE SEQUENCE [LARGE SCALE GENOMIC DNA]</scope>
    <source>
        <strain evidence="8">DSM 4</strain>
    </source>
</reference>
<evidence type="ECO:0000256" key="4">
    <source>
        <dbReference type="ARBA" id="ARBA00022839"/>
    </source>
</evidence>
<dbReference type="Pfam" id="PF01368">
    <property type="entry name" value="DHH"/>
    <property type="match status" value="1"/>
</dbReference>
<dbReference type="PANTHER" id="PTHR30255">
    <property type="entry name" value="SINGLE-STRANDED-DNA-SPECIFIC EXONUCLEASE RECJ"/>
    <property type="match status" value="1"/>
</dbReference>